<dbReference type="SUPFAM" id="SSF53850">
    <property type="entry name" value="Periplasmic binding protein-like II"/>
    <property type="match status" value="1"/>
</dbReference>
<keyword evidence="2" id="KW-0732">Signal</keyword>
<dbReference type="PANTHER" id="PTHR42928:SF5">
    <property type="entry name" value="BLR1237 PROTEIN"/>
    <property type="match status" value="1"/>
</dbReference>
<evidence type="ECO:0000313" key="3">
    <source>
        <dbReference type="EMBL" id="MDN4122283.1"/>
    </source>
</evidence>
<name>A0ABT8ELX1_9BURK</name>
<reference evidence="3" key="1">
    <citation type="submission" date="2021-11" db="EMBL/GenBank/DDBJ databases">
        <title>Draft genome sequence of Alcaligenes endophyticus type strain CCUG 75668T.</title>
        <authorList>
            <person name="Salva-Serra F."/>
            <person name="Duran R.E."/>
            <person name="Seeger M."/>
            <person name="Moore E.R.B."/>
            <person name="Jaen-Luchoro D."/>
        </authorList>
    </citation>
    <scope>NUCLEOTIDE SEQUENCE</scope>
    <source>
        <strain evidence="3">CCUG 75668</strain>
    </source>
</reference>
<keyword evidence="4" id="KW-1185">Reference proteome</keyword>
<dbReference type="Proteomes" id="UP001168613">
    <property type="component" value="Unassembled WGS sequence"/>
</dbReference>
<protein>
    <submittedName>
        <fullName evidence="3">Tripartite tricarboxylate transporter substrate binding protein</fullName>
    </submittedName>
</protein>
<feature type="signal peptide" evidence="2">
    <location>
        <begin position="1"/>
        <end position="19"/>
    </location>
</feature>
<dbReference type="InterPro" id="IPR042100">
    <property type="entry name" value="Bug_dom1"/>
</dbReference>
<dbReference type="CDD" id="cd07012">
    <property type="entry name" value="PBP2_Bug_TTT"/>
    <property type="match status" value="1"/>
</dbReference>
<feature type="chain" id="PRO_5045094394" evidence="2">
    <location>
        <begin position="20"/>
        <end position="318"/>
    </location>
</feature>
<dbReference type="PIRSF" id="PIRSF017082">
    <property type="entry name" value="YflP"/>
    <property type="match status" value="1"/>
</dbReference>
<dbReference type="RefSeq" id="WP_266123492.1">
    <property type="nucleotide sequence ID" value="NZ_JAJHNU010000004.1"/>
</dbReference>
<sequence length="318" mass="33472">MKKALIGMSLALACSGVAATEFPTQTMTLIVPYTAGGSSDSLARAVGAAVAKEADKTLIVENRPGGSTVIGAQYLLNKPADGHTVLLMAASFVVNPNTIKDLPYDTQKDFKPVTQLAANPHVLVVRNDLPVSNLQEFIEWAKQPSSQGSYSSFGLASSGHLGFELFNKQAGTELLHVPYKGAAPATLAVLTGEVDATLGDIGVVAPHVQAGKVKAIAVTGDTRMDMLPDVPTFAEAGLPDLNSASWFGLVVPAATPDEHVAALNKLYKQALSADTVQNVMRQQGMHAVASTPEEFAQFMQAESDKYKQIIDDAGIVLQ</sequence>
<evidence type="ECO:0000256" key="1">
    <source>
        <dbReference type="ARBA" id="ARBA00006987"/>
    </source>
</evidence>
<dbReference type="EMBL" id="JAJHNU010000004">
    <property type="protein sequence ID" value="MDN4122283.1"/>
    <property type="molecule type" value="Genomic_DNA"/>
</dbReference>
<comment type="similarity">
    <text evidence="1">Belongs to the UPF0065 (bug) family.</text>
</comment>
<dbReference type="Gene3D" id="3.40.190.10">
    <property type="entry name" value="Periplasmic binding protein-like II"/>
    <property type="match status" value="1"/>
</dbReference>
<dbReference type="PANTHER" id="PTHR42928">
    <property type="entry name" value="TRICARBOXYLATE-BINDING PROTEIN"/>
    <property type="match status" value="1"/>
</dbReference>
<evidence type="ECO:0000256" key="2">
    <source>
        <dbReference type="SAM" id="SignalP"/>
    </source>
</evidence>
<dbReference type="Gene3D" id="3.40.190.150">
    <property type="entry name" value="Bordetella uptake gene, domain 1"/>
    <property type="match status" value="1"/>
</dbReference>
<dbReference type="Pfam" id="PF03401">
    <property type="entry name" value="TctC"/>
    <property type="match status" value="1"/>
</dbReference>
<dbReference type="InterPro" id="IPR005064">
    <property type="entry name" value="BUG"/>
</dbReference>
<comment type="caution">
    <text evidence="3">The sequence shown here is derived from an EMBL/GenBank/DDBJ whole genome shotgun (WGS) entry which is preliminary data.</text>
</comment>
<organism evidence="3 4">
    <name type="scientific">Alcaligenes endophyticus</name>
    <dbReference type="NCBI Taxonomy" id="1929088"/>
    <lineage>
        <taxon>Bacteria</taxon>
        <taxon>Pseudomonadati</taxon>
        <taxon>Pseudomonadota</taxon>
        <taxon>Betaproteobacteria</taxon>
        <taxon>Burkholderiales</taxon>
        <taxon>Alcaligenaceae</taxon>
        <taxon>Alcaligenes</taxon>
    </lineage>
</organism>
<proteinExistence type="inferred from homology"/>
<accession>A0ABT8ELX1</accession>
<evidence type="ECO:0000313" key="4">
    <source>
        <dbReference type="Proteomes" id="UP001168613"/>
    </source>
</evidence>
<gene>
    <name evidence="3" type="ORF">LMS43_13395</name>
</gene>